<reference evidence="2 3" key="1">
    <citation type="submission" date="2018-11" db="EMBL/GenBank/DDBJ databases">
        <authorList>
            <consortium name="Pathogen Informatics"/>
        </authorList>
    </citation>
    <scope>NUCLEOTIDE SEQUENCE [LARGE SCALE GENOMIC DNA]</scope>
    <source>
        <strain evidence="2 3">Egypt</strain>
    </source>
</reference>
<proteinExistence type="predicted"/>
<evidence type="ECO:0000313" key="3">
    <source>
        <dbReference type="Proteomes" id="UP000272942"/>
    </source>
</evidence>
<dbReference type="EMBL" id="UZAN01041722">
    <property type="protein sequence ID" value="VDP73898.1"/>
    <property type="molecule type" value="Genomic_DNA"/>
</dbReference>
<feature type="transmembrane region" description="Helical" evidence="1">
    <location>
        <begin position="50"/>
        <end position="70"/>
    </location>
</feature>
<feature type="transmembrane region" description="Helical" evidence="1">
    <location>
        <begin position="91"/>
        <end position="115"/>
    </location>
</feature>
<keyword evidence="3" id="KW-1185">Reference proteome</keyword>
<keyword evidence="1" id="KW-1133">Transmembrane helix</keyword>
<accession>A0A3P8GQH4</accession>
<evidence type="ECO:0000313" key="2">
    <source>
        <dbReference type="EMBL" id="VDP73898.1"/>
    </source>
</evidence>
<evidence type="ECO:0000256" key="1">
    <source>
        <dbReference type="SAM" id="Phobius"/>
    </source>
</evidence>
<dbReference type="PANTHER" id="PTHR11206">
    <property type="entry name" value="MULTIDRUG RESISTANCE PROTEIN"/>
    <property type="match status" value="1"/>
</dbReference>
<feature type="transmembrane region" description="Helical" evidence="1">
    <location>
        <begin position="121"/>
        <end position="144"/>
    </location>
</feature>
<name>A0A3P8GQH4_9TREM</name>
<dbReference type="AlphaFoldDB" id="A0A3P8GQH4"/>
<gene>
    <name evidence="2" type="ORF">ECPE_LOCUS4880</name>
</gene>
<protein>
    <recommendedName>
        <fullName evidence="4">Multidrug and toxin extrusion protein</fullName>
    </recommendedName>
</protein>
<evidence type="ECO:0008006" key="4">
    <source>
        <dbReference type="Google" id="ProtNLM"/>
    </source>
</evidence>
<feature type="transmembrane region" description="Helical" evidence="1">
    <location>
        <begin position="12"/>
        <end position="30"/>
    </location>
</feature>
<keyword evidence="1" id="KW-0812">Transmembrane</keyword>
<dbReference type="OrthoDB" id="6275612at2759"/>
<dbReference type="Proteomes" id="UP000272942">
    <property type="component" value="Unassembled WGS sequence"/>
</dbReference>
<keyword evidence="1" id="KW-0472">Membrane</keyword>
<sequence>MAAQAIIYNLESLCYTLLPLGIGSAASIRVGHFLGARSSIGPKSVTSVSLIVMTTTAGQLLPILSVFQLLDGLGGVCSGIIRGAGLQHFGAIVCFISLYIFGGPLGMGLIFGAHYGIEGLWYGLCTGVILSSTTYLIVLTRLNWEKQVTLAMKRVNPGKFKLQPAPASHMNDECKLQNSSYLNYNLLQ</sequence>
<organism evidence="2 3">
    <name type="scientific">Echinostoma caproni</name>
    <dbReference type="NCBI Taxonomy" id="27848"/>
    <lineage>
        <taxon>Eukaryota</taxon>
        <taxon>Metazoa</taxon>
        <taxon>Spiralia</taxon>
        <taxon>Lophotrochozoa</taxon>
        <taxon>Platyhelminthes</taxon>
        <taxon>Trematoda</taxon>
        <taxon>Digenea</taxon>
        <taxon>Plagiorchiida</taxon>
        <taxon>Echinostomata</taxon>
        <taxon>Echinostomatoidea</taxon>
        <taxon>Echinostomatidae</taxon>
        <taxon>Echinostoma</taxon>
    </lineage>
</organism>